<dbReference type="AlphaFoldDB" id="A0A8J7WLL3"/>
<dbReference type="GO" id="GO:0030247">
    <property type="term" value="F:polysaccharide binding"/>
    <property type="evidence" value="ECO:0007669"/>
    <property type="project" value="UniProtKB-UniRule"/>
</dbReference>
<dbReference type="PROSITE" id="PS51173">
    <property type="entry name" value="CBM2"/>
    <property type="match status" value="1"/>
</dbReference>
<dbReference type="InterPro" id="IPR012291">
    <property type="entry name" value="CBM2_carb-bd_dom_sf"/>
</dbReference>
<dbReference type="InterPro" id="IPR008965">
    <property type="entry name" value="CBM2/CBM3_carb-bd_dom_sf"/>
</dbReference>
<feature type="chain" id="PRO_5039720207" evidence="1">
    <location>
        <begin position="34"/>
        <end position="149"/>
    </location>
</feature>
<dbReference type="SMART" id="SM00637">
    <property type="entry name" value="CBD_II"/>
    <property type="match status" value="1"/>
</dbReference>
<dbReference type="GO" id="GO:0004553">
    <property type="term" value="F:hydrolase activity, hydrolyzing O-glycosyl compounds"/>
    <property type="evidence" value="ECO:0007669"/>
    <property type="project" value="InterPro"/>
</dbReference>
<dbReference type="InterPro" id="IPR006311">
    <property type="entry name" value="TAT_signal"/>
</dbReference>
<comment type="caution">
    <text evidence="3">The sequence shown here is derived from an EMBL/GenBank/DDBJ whole genome shotgun (WGS) entry which is preliminary data.</text>
</comment>
<accession>A0A8J7WLL3</accession>
<dbReference type="PROSITE" id="PS51318">
    <property type="entry name" value="TAT"/>
    <property type="match status" value="1"/>
</dbReference>
<dbReference type="Proteomes" id="UP000677913">
    <property type="component" value="Unassembled WGS sequence"/>
</dbReference>
<evidence type="ECO:0000313" key="4">
    <source>
        <dbReference type="Proteomes" id="UP000677913"/>
    </source>
</evidence>
<dbReference type="Pfam" id="PF00553">
    <property type="entry name" value="CBM_2"/>
    <property type="match status" value="1"/>
</dbReference>
<evidence type="ECO:0000313" key="3">
    <source>
        <dbReference type="EMBL" id="MBS2961740.1"/>
    </source>
</evidence>
<feature type="domain" description="CBM2" evidence="2">
    <location>
        <begin position="26"/>
        <end position="149"/>
    </location>
</feature>
<dbReference type="SUPFAM" id="SSF49384">
    <property type="entry name" value="Carbohydrate-binding domain"/>
    <property type="match status" value="1"/>
</dbReference>
<keyword evidence="4" id="KW-1185">Reference proteome</keyword>
<gene>
    <name evidence="3" type="ORF">KGA66_01680</name>
</gene>
<keyword evidence="1" id="KW-0732">Signal</keyword>
<proteinExistence type="predicted"/>
<evidence type="ECO:0000256" key="1">
    <source>
        <dbReference type="SAM" id="SignalP"/>
    </source>
</evidence>
<organism evidence="3 4">
    <name type="scientific">Actinocrinis puniceicyclus</name>
    <dbReference type="NCBI Taxonomy" id="977794"/>
    <lineage>
        <taxon>Bacteria</taxon>
        <taxon>Bacillati</taxon>
        <taxon>Actinomycetota</taxon>
        <taxon>Actinomycetes</taxon>
        <taxon>Catenulisporales</taxon>
        <taxon>Actinospicaceae</taxon>
        <taxon>Actinocrinis</taxon>
    </lineage>
</organism>
<protein>
    <submittedName>
        <fullName evidence="3">Cellulose binding domain-containing protein</fullName>
    </submittedName>
</protein>
<dbReference type="InterPro" id="IPR001919">
    <property type="entry name" value="CBD2"/>
</dbReference>
<dbReference type="Gene3D" id="2.60.40.290">
    <property type="match status" value="1"/>
</dbReference>
<feature type="signal peptide" evidence="1">
    <location>
        <begin position="1"/>
        <end position="33"/>
    </location>
</feature>
<dbReference type="EMBL" id="JAGSXH010000003">
    <property type="protein sequence ID" value="MBS2961740.1"/>
    <property type="molecule type" value="Genomic_DNA"/>
</dbReference>
<evidence type="ECO:0000259" key="2">
    <source>
        <dbReference type="PROSITE" id="PS51173"/>
    </source>
</evidence>
<name>A0A8J7WLL3_9ACTN</name>
<dbReference type="GO" id="GO:0005975">
    <property type="term" value="P:carbohydrate metabolic process"/>
    <property type="evidence" value="ECO:0007669"/>
    <property type="project" value="InterPro"/>
</dbReference>
<sequence>MMYTRGKRRGALAAAGSMLAGLALVPATAPASAAATLSCRAMAAYPAKWTAGYDFQFAVVNTGTEAFSAWVITFDVPPGDVIYTTWNGSVVQSGQHVVARSYTNTYNGSLAPGASAESIGGVVEGDSAGGLTNITCTPEAPAAPAGPAA</sequence>
<reference evidence="3" key="1">
    <citation type="submission" date="2021-04" db="EMBL/GenBank/DDBJ databases">
        <title>Genome based classification of Actinospica acidithermotolerans sp. nov., an actinobacterium isolated from an Indonesian hot spring.</title>
        <authorList>
            <person name="Kusuma A.B."/>
            <person name="Putra K.E."/>
            <person name="Nafisah S."/>
            <person name="Loh J."/>
            <person name="Nouioui I."/>
            <person name="Goodfellow M."/>
        </authorList>
    </citation>
    <scope>NUCLEOTIDE SEQUENCE</scope>
    <source>
        <strain evidence="3">DSM 45618</strain>
    </source>
</reference>